<dbReference type="EMBL" id="ML976980">
    <property type="protein sequence ID" value="KAF1961794.1"/>
    <property type="molecule type" value="Genomic_DNA"/>
</dbReference>
<dbReference type="AlphaFoldDB" id="A0A6A5UAQ6"/>
<proteinExistence type="predicted"/>
<dbReference type="InterPro" id="IPR036291">
    <property type="entry name" value="NAD(P)-bd_dom_sf"/>
</dbReference>
<keyword evidence="2" id="KW-1185">Reference proteome</keyword>
<dbReference type="PANTHER" id="PTHR43550:SF3">
    <property type="entry name" value="3-KETODIHYDROSPHINGOSINE REDUCTASE"/>
    <property type="match status" value="1"/>
</dbReference>
<dbReference type="GO" id="GO:0006666">
    <property type="term" value="P:3-keto-sphinganine metabolic process"/>
    <property type="evidence" value="ECO:0007669"/>
    <property type="project" value="TreeGrafter"/>
</dbReference>
<dbReference type="Gene3D" id="3.40.50.720">
    <property type="entry name" value="NAD(P)-binding Rossmann-like Domain"/>
    <property type="match status" value="1"/>
</dbReference>
<dbReference type="InterPro" id="IPR002347">
    <property type="entry name" value="SDR_fam"/>
</dbReference>
<dbReference type="GO" id="GO:0047560">
    <property type="term" value="F:3-dehydrosphinganine reductase activity"/>
    <property type="evidence" value="ECO:0007669"/>
    <property type="project" value="TreeGrafter"/>
</dbReference>
<evidence type="ECO:0000313" key="2">
    <source>
        <dbReference type="Proteomes" id="UP000800035"/>
    </source>
</evidence>
<sequence>MDPHILAQNKTVFITGGSQGLGQELAQIFASKGAHVTIFARRQERLEMARIEIIAQQLDPDQEISAVSLDLRDPGAVAAVFASQPQLPDTLICAAGCNVELGFLADLNPKDLETCMQSNYFTAAYAAQALLKLWIDDDKSCGSASSPARKPLRHRQIIFINSAAAFAPIPGYIAYNPARAALRALADTLRIEIMRYLSATSTYAIYCAFPSNFMSPQFLAEQSLKPDLTKRIEGTTAPIDELAKKVPTARKVAEGIIQGVERGDFALCDDSWDASFLFANMVGPSPKRGVGLVDSALATLMGLFVWPVVRRRWESLCRQSG</sequence>
<dbReference type="Proteomes" id="UP000800035">
    <property type="component" value="Unassembled WGS sequence"/>
</dbReference>
<organism evidence="1 2">
    <name type="scientific">Byssothecium circinans</name>
    <dbReference type="NCBI Taxonomy" id="147558"/>
    <lineage>
        <taxon>Eukaryota</taxon>
        <taxon>Fungi</taxon>
        <taxon>Dikarya</taxon>
        <taxon>Ascomycota</taxon>
        <taxon>Pezizomycotina</taxon>
        <taxon>Dothideomycetes</taxon>
        <taxon>Pleosporomycetidae</taxon>
        <taxon>Pleosporales</taxon>
        <taxon>Massarineae</taxon>
        <taxon>Massarinaceae</taxon>
        <taxon>Byssothecium</taxon>
    </lineage>
</organism>
<evidence type="ECO:0000313" key="1">
    <source>
        <dbReference type="EMBL" id="KAF1961794.1"/>
    </source>
</evidence>
<dbReference type="SUPFAM" id="SSF51735">
    <property type="entry name" value="NAD(P)-binding Rossmann-fold domains"/>
    <property type="match status" value="1"/>
</dbReference>
<name>A0A6A5UAQ6_9PLEO</name>
<reference evidence="1" key="1">
    <citation type="journal article" date="2020" name="Stud. Mycol.">
        <title>101 Dothideomycetes genomes: a test case for predicting lifestyles and emergence of pathogens.</title>
        <authorList>
            <person name="Haridas S."/>
            <person name="Albert R."/>
            <person name="Binder M."/>
            <person name="Bloem J."/>
            <person name="Labutti K."/>
            <person name="Salamov A."/>
            <person name="Andreopoulos B."/>
            <person name="Baker S."/>
            <person name="Barry K."/>
            <person name="Bills G."/>
            <person name="Bluhm B."/>
            <person name="Cannon C."/>
            <person name="Castanera R."/>
            <person name="Culley D."/>
            <person name="Daum C."/>
            <person name="Ezra D."/>
            <person name="Gonzalez J."/>
            <person name="Henrissat B."/>
            <person name="Kuo A."/>
            <person name="Liang C."/>
            <person name="Lipzen A."/>
            <person name="Lutzoni F."/>
            <person name="Magnuson J."/>
            <person name="Mondo S."/>
            <person name="Nolan M."/>
            <person name="Ohm R."/>
            <person name="Pangilinan J."/>
            <person name="Park H.-J."/>
            <person name="Ramirez L."/>
            <person name="Alfaro M."/>
            <person name="Sun H."/>
            <person name="Tritt A."/>
            <person name="Yoshinaga Y."/>
            <person name="Zwiers L.-H."/>
            <person name="Turgeon B."/>
            <person name="Goodwin S."/>
            <person name="Spatafora J."/>
            <person name="Crous P."/>
            <person name="Grigoriev I."/>
        </authorList>
    </citation>
    <scope>NUCLEOTIDE SEQUENCE</scope>
    <source>
        <strain evidence="1">CBS 675.92</strain>
    </source>
</reference>
<dbReference type="Pfam" id="PF00106">
    <property type="entry name" value="adh_short"/>
    <property type="match status" value="1"/>
</dbReference>
<dbReference type="GO" id="GO:0030148">
    <property type="term" value="P:sphingolipid biosynthetic process"/>
    <property type="evidence" value="ECO:0007669"/>
    <property type="project" value="TreeGrafter"/>
</dbReference>
<dbReference type="OrthoDB" id="10267115at2759"/>
<dbReference type="PRINTS" id="PR00081">
    <property type="entry name" value="GDHRDH"/>
</dbReference>
<dbReference type="GO" id="GO:0005789">
    <property type="term" value="C:endoplasmic reticulum membrane"/>
    <property type="evidence" value="ECO:0007669"/>
    <property type="project" value="TreeGrafter"/>
</dbReference>
<gene>
    <name evidence="1" type="ORF">CC80DRAFT_522481</name>
</gene>
<dbReference type="PANTHER" id="PTHR43550">
    <property type="entry name" value="3-KETODIHYDROSPHINGOSINE REDUCTASE"/>
    <property type="match status" value="1"/>
</dbReference>
<protein>
    <submittedName>
        <fullName evidence="1">Short chain dehydrogenase</fullName>
    </submittedName>
</protein>
<accession>A0A6A5UAQ6</accession>